<evidence type="ECO:0000313" key="4">
    <source>
        <dbReference type="Proteomes" id="UP001519288"/>
    </source>
</evidence>
<dbReference type="Pfam" id="PF13795">
    <property type="entry name" value="HupE_UreJ_2"/>
    <property type="match status" value="1"/>
</dbReference>
<gene>
    <name evidence="3" type="ORF">J2Z69_002402</name>
</gene>
<feature type="transmembrane region" description="Helical" evidence="2">
    <location>
        <begin position="314"/>
        <end position="336"/>
    </location>
</feature>
<organism evidence="3 4">
    <name type="scientific">Paenibacillus shirakamiensis</name>
    <dbReference type="NCBI Taxonomy" id="1265935"/>
    <lineage>
        <taxon>Bacteria</taxon>
        <taxon>Bacillati</taxon>
        <taxon>Bacillota</taxon>
        <taxon>Bacilli</taxon>
        <taxon>Bacillales</taxon>
        <taxon>Paenibacillaceae</taxon>
        <taxon>Paenibacillus</taxon>
    </lineage>
</organism>
<keyword evidence="2" id="KW-1133">Transmembrane helix</keyword>
<feature type="region of interest" description="Disordered" evidence="1">
    <location>
        <begin position="188"/>
        <end position="218"/>
    </location>
</feature>
<reference evidence="3 4" key="1">
    <citation type="submission" date="2021-03" db="EMBL/GenBank/DDBJ databases">
        <title>Genomic Encyclopedia of Type Strains, Phase IV (KMG-IV): sequencing the most valuable type-strain genomes for metagenomic binning, comparative biology and taxonomic classification.</title>
        <authorList>
            <person name="Goeker M."/>
        </authorList>
    </citation>
    <scope>NUCLEOTIDE SEQUENCE [LARGE SCALE GENOMIC DNA]</scope>
    <source>
        <strain evidence="3 4">DSM 26806</strain>
    </source>
</reference>
<feature type="transmembrane region" description="Helical" evidence="2">
    <location>
        <begin position="232"/>
        <end position="252"/>
    </location>
</feature>
<feature type="transmembrane region" description="Helical" evidence="2">
    <location>
        <begin position="264"/>
        <end position="283"/>
    </location>
</feature>
<dbReference type="PROSITE" id="PS00018">
    <property type="entry name" value="EF_HAND_1"/>
    <property type="match status" value="1"/>
</dbReference>
<keyword evidence="2" id="KW-0812">Transmembrane</keyword>
<name>A0ABS4JL88_9BACL</name>
<feature type="transmembrane region" description="Helical" evidence="2">
    <location>
        <begin position="381"/>
        <end position="398"/>
    </location>
</feature>
<evidence type="ECO:0000256" key="2">
    <source>
        <dbReference type="SAM" id="Phobius"/>
    </source>
</evidence>
<evidence type="ECO:0000256" key="1">
    <source>
        <dbReference type="SAM" id="MobiDB-lite"/>
    </source>
</evidence>
<dbReference type="Proteomes" id="UP001519288">
    <property type="component" value="Unassembled WGS sequence"/>
</dbReference>
<accession>A0ABS4JL88</accession>
<comment type="caution">
    <text evidence="3">The sequence shown here is derived from an EMBL/GenBank/DDBJ whole genome shotgun (WGS) entry which is preliminary data.</text>
</comment>
<keyword evidence="2" id="KW-0472">Membrane</keyword>
<evidence type="ECO:0000313" key="3">
    <source>
        <dbReference type="EMBL" id="MBP2001359.1"/>
    </source>
</evidence>
<dbReference type="EMBL" id="JAGGLD010000003">
    <property type="protein sequence ID" value="MBP2001359.1"/>
    <property type="molecule type" value="Genomic_DNA"/>
</dbReference>
<feature type="transmembrane region" description="Helical" evidence="2">
    <location>
        <begin position="289"/>
        <end position="307"/>
    </location>
</feature>
<proteinExistence type="predicted"/>
<dbReference type="InterPro" id="IPR032809">
    <property type="entry name" value="Put_HupE_UreJ"/>
</dbReference>
<sequence length="403" mass="44817">MLTRPLRLSCYTLITIMMLSMITMTFSNFKVSAHALSASYTTVTLNKDTTNVAFSLDVISVMENIKIDTNGNGIIEQSELDSHTHALEEWISDSVVLDMNSREQTPHFTAIKLENKADKEVITWDITYPAFQSGQTIAITDGLYAEPSSSTYVNLITARYQDQVSDTVLQGKNRTWTMLLTEEQQQQQLNTPAGTNGNAGSGTTNASHSGSSTSESGASTIDSSDGFSFFKLGMNHILTGYDHLLFLFALLLRKQSFKQYASIITAFTIAHSITLSLAVLGWISVPSRIVESVIALSICYVALENIFRKNIRYRWAITFMFGLIHGIGFSDILRAMNLPKGHLAVDLISFNLGIEFIQISIVLILLPILALLQKKNFFKPAVIYGSWIITTLGAFWLVERLFF</sequence>
<feature type="transmembrane region" description="Helical" evidence="2">
    <location>
        <begin position="348"/>
        <end position="369"/>
    </location>
</feature>
<dbReference type="InterPro" id="IPR018247">
    <property type="entry name" value="EF_Hand_1_Ca_BS"/>
</dbReference>
<protein>
    <submittedName>
        <fullName evidence="3">Hydrogenase/urease accessory protein HupE</fullName>
    </submittedName>
</protein>
<keyword evidence="4" id="KW-1185">Reference proteome</keyword>
<dbReference type="RefSeq" id="WP_245339230.1">
    <property type="nucleotide sequence ID" value="NZ_JAGGLD010000003.1"/>
</dbReference>